<gene>
    <name evidence="1" type="ORF">SPARVUS_LOCUS9858972</name>
</gene>
<dbReference type="Proteomes" id="UP001162483">
    <property type="component" value="Unassembled WGS sequence"/>
</dbReference>
<protein>
    <submittedName>
        <fullName evidence="1">Uncharacterized protein</fullName>
    </submittedName>
</protein>
<sequence length="10" mass="1140">MPGKETEHIV</sequence>
<organism evidence="1 2">
    <name type="scientific">Staurois parvus</name>
    <dbReference type="NCBI Taxonomy" id="386267"/>
    <lineage>
        <taxon>Eukaryota</taxon>
        <taxon>Metazoa</taxon>
        <taxon>Chordata</taxon>
        <taxon>Craniata</taxon>
        <taxon>Vertebrata</taxon>
        <taxon>Euteleostomi</taxon>
        <taxon>Amphibia</taxon>
        <taxon>Batrachia</taxon>
        <taxon>Anura</taxon>
        <taxon>Neobatrachia</taxon>
        <taxon>Ranoidea</taxon>
        <taxon>Ranidae</taxon>
        <taxon>Staurois</taxon>
    </lineage>
</organism>
<proteinExistence type="predicted"/>
<accession>A0ABN9EG72</accession>
<keyword evidence="2" id="KW-1185">Reference proteome</keyword>
<reference evidence="1" key="1">
    <citation type="submission" date="2023-05" db="EMBL/GenBank/DDBJ databases">
        <authorList>
            <person name="Stuckert A."/>
        </authorList>
    </citation>
    <scope>NUCLEOTIDE SEQUENCE</scope>
</reference>
<name>A0ABN9EG72_9NEOB</name>
<comment type="caution">
    <text evidence="1">The sequence shown here is derived from an EMBL/GenBank/DDBJ whole genome shotgun (WGS) entry which is preliminary data.</text>
</comment>
<evidence type="ECO:0000313" key="2">
    <source>
        <dbReference type="Proteomes" id="UP001162483"/>
    </source>
</evidence>
<evidence type="ECO:0000313" key="1">
    <source>
        <dbReference type="EMBL" id="CAI9583693.1"/>
    </source>
</evidence>
<dbReference type="EMBL" id="CATNWA010015470">
    <property type="protein sequence ID" value="CAI9583693.1"/>
    <property type="molecule type" value="Genomic_DNA"/>
</dbReference>